<gene>
    <name evidence="2" type="ORF">Fuma_00839</name>
</gene>
<keyword evidence="3" id="KW-1185">Reference proteome</keyword>
<accession>A0A1P8WB44</accession>
<feature type="transmembrane region" description="Helical" evidence="1">
    <location>
        <begin position="46"/>
        <end position="70"/>
    </location>
</feature>
<dbReference type="OrthoDB" id="290908at2"/>
<keyword evidence="1" id="KW-0472">Membrane</keyword>
<dbReference type="RefSeq" id="WP_077023040.1">
    <property type="nucleotide sequence ID" value="NZ_CP017641.1"/>
</dbReference>
<feature type="transmembrane region" description="Helical" evidence="1">
    <location>
        <begin position="145"/>
        <end position="173"/>
    </location>
</feature>
<feature type="transmembrane region" description="Helical" evidence="1">
    <location>
        <begin position="111"/>
        <end position="133"/>
    </location>
</feature>
<feature type="transmembrane region" description="Helical" evidence="1">
    <location>
        <begin position="185"/>
        <end position="218"/>
    </location>
</feature>
<dbReference type="EMBL" id="CP017641">
    <property type="protein sequence ID" value="APZ91253.1"/>
    <property type="molecule type" value="Genomic_DNA"/>
</dbReference>
<dbReference type="Proteomes" id="UP000187735">
    <property type="component" value="Chromosome"/>
</dbReference>
<proteinExistence type="predicted"/>
<evidence type="ECO:0000313" key="3">
    <source>
        <dbReference type="Proteomes" id="UP000187735"/>
    </source>
</evidence>
<feature type="transmembrane region" description="Helical" evidence="1">
    <location>
        <begin position="13"/>
        <end position="34"/>
    </location>
</feature>
<organism evidence="2 3">
    <name type="scientific">Fuerstiella marisgermanici</name>
    <dbReference type="NCBI Taxonomy" id="1891926"/>
    <lineage>
        <taxon>Bacteria</taxon>
        <taxon>Pseudomonadati</taxon>
        <taxon>Planctomycetota</taxon>
        <taxon>Planctomycetia</taxon>
        <taxon>Planctomycetales</taxon>
        <taxon>Planctomycetaceae</taxon>
        <taxon>Fuerstiella</taxon>
    </lineage>
</organism>
<evidence type="ECO:0000256" key="1">
    <source>
        <dbReference type="SAM" id="Phobius"/>
    </source>
</evidence>
<feature type="transmembrane region" description="Helical" evidence="1">
    <location>
        <begin position="296"/>
        <end position="320"/>
    </location>
</feature>
<dbReference type="KEGG" id="fmr:Fuma_00839"/>
<feature type="transmembrane region" description="Helical" evidence="1">
    <location>
        <begin position="371"/>
        <end position="393"/>
    </location>
</feature>
<reference evidence="2 3" key="1">
    <citation type="journal article" date="2016" name="Front. Microbiol.">
        <title>Fuerstia marisgermanicae gen. nov., sp. nov., an Unusual Member of the Phylum Planctomycetes from the German Wadden Sea.</title>
        <authorList>
            <person name="Kohn T."/>
            <person name="Heuer A."/>
            <person name="Jogler M."/>
            <person name="Vollmers J."/>
            <person name="Boedeker C."/>
            <person name="Bunk B."/>
            <person name="Rast P."/>
            <person name="Borchert D."/>
            <person name="Glockner I."/>
            <person name="Freese H.M."/>
            <person name="Klenk H.P."/>
            <person name="Overmann J."/>
            <person name="Kaster A.K."/>
            <person name="Rohde M."/>
            <person name="Wiegand S."/>
            <person name="Jogler C."/>
        </authorList>
    </citation>
    <scope>NUCLEOTIDE SEQUENCE [LARGE SCALE GENOMIC DNA]</scope>
    <source>
        <strain evidence="2 3">NH11</strain>
    </source>
</reference>
<sequence>MNRWYRQSLPGRAGAYLLLTIVLLTDVFAVISWFTWGHGLEASDQYLCWLPFVGFNVGLCVIAGMIVAGYRLQGFPDRTASTSFHSWLAATPWQPSSRTPFGPWHPVWLDVVPFSILGVVAATQAAVLCPSLVAARDQAMAWSDALIVTVVPAALAPAVVFLFTWTICAYGILCSRWNWSIFLPALWMGILIHVGKLTSAEIAFSTLGVSLVGLMVVSWRRMQLELTKVPEFHTALSDVAPKPRRTSTTYAALSPAPQNPQFAAGLHGLRPKAFAAGLLLFVWVALLPWGSGSVNYLTVALALFILAVFRMAAYGEILTSHLGLVARWSTRQFIVPSYDRVWIPSVVMIVAGLATYGLVPLGVLPPTLGGALSIAVPVVIGLAMGPDYTTWSLTAPCRYSKRQQQQ</sequence>
<dbReference type="AlphaFoldDB" id="A0A1P8WB44"/>
<name>A0A1P8WB44_9PLAN</name>
<protein>
    <submittedName>
        <fullName evidence="2">Uncharacterized protein</fullName>
    </submittedName>
</protein>
<keyword evidence="1" id="KW-1133">Transmembrane helix</keyword>
<keyword evidence="1" id="KW-0812">Transmembrane</keyword>
<feature type="transmembrane region" description="Helical" evidence="1">
    <location>
        <begin position="273"/>
        <end position="290"/>
    </location>
</feature>
<feature type="transmembrane region" description="Helical" evidence="1">
    <location>
        <begin position="341"/>
        <end position="359"/>
    </location>
</feature>
<evidence type="ECO:0000313" key="2">
    <source>
        <dbReference type="EMBL" id="APZ91253.1"/>
    </source>
</evidence>